<evidence type="ECO:0000313" key="8">
    <source>
        <dbReference type="Proteomes" id="UP000192247"/>
    </source>
</evidence>
<comment type="similarity">
    <text evidence="1">Belongs to the GDA1/CD39 NTPase family.</text>
</comment>
<evidence type="ECO:0000256" key="6">
    <source>
        <dbReference type="SAM" id="Phobius"/>
    </source>
</evidence>
<evidence type="ECO:0000256" key="5">
    <source>
        <dbReference type="SAM" id="MobiDB-lite"/>
    </source>
</evidence>
<evidence type="ECO:0000256" key="1">
    <source>
        <dbReference type="ARBA" id="ARBA00009283"/>
    </source>
</evidence>
<dbReference type="Gene3D" id="3.30.420.40">
    <property type="match status" value="1"/>
</dbReference>
<dbReference type="CDD" id="cd24044">
    <property type="entry name" value="ASKHA_NBD_NTPDase1-like"/>
    <property type="match status" value="1"/>
</dbReference>
<dbReference type="Proteomes" id="UP000192247">
    <property type="component" value="Unassembled WGS sequence"/>
</dbReference>
<dbReference type="Gene3D" id="3.30.420.150">
    <property type="entry name" value="Exopolyphosphatase. Domain 2"/>
    <property type="match status" value="1"/>
</dbReference>
<keyword evidence="6" id="KW-0812">Transmembrane</keyword>
<sequence>YRERINDTCCLRHLYEPVAGENIGVDQQESKVHSTTLDSVVADDIRLSTTSSAEPDGNPTEMASPATTNQRHLAEARWCTNDPCIRIKVENRIGPKGAGYFSVSTMASVDALLGLCAGYFNTEINGTIGLYSSSGSFLVGTKRIDDVIRPDETIYLQRKQRGDECLFHTNWCHCGVSLLITGVLGITLLTLLYTFVGDSESLRVGIVIDAGSSHSTAHLFQWDAAKPKGTGQLIELDQAVSGKNAGIAKLKPSSTYVEIADILRRVKKQLDKNTPPEAVSVHLAATAGMRILKLRDPELAWEVMSAATVALAESGFKIKGAEIRDELDESIDGWIALNYNYKTFKLLKPTFGAMDLGGASLQVSVDTLNKTTATRHLKLFGTDYSVYSQSDLCFGNDQAYFRYLMMLLIENEAFKKKRFAVESPCHCNGFSTKQALSEIRGPCAQNKNLLPDISEIEENITINGKWDPDKCSEIAKKVVDEKTCTENGFVHCFKDLGQALPMDRNYVAFSGYYFIMHEAKFQSTNLTDLHKIAHSFCDKKYDEWLNTYYDGKAKFAGYGCWKINFVDQIFTNKYKFTAEGFSNVRFAEDINGIKISWPLGYMVNETNAIPREEPIAPVLSVFPLVVLIVVLLGIVTVSLIMFRAHHNADLRKVQGLMFASSI</sequence>
<organism evidence="7 8">
    <name type="scientific">Tropilaelaps mercedesae</name>
    <dbReference type="NCBI Taxonomy" id="418985"/>
    <lineage>
        <taxon>Eukaryota</taxon>
        <taxon>Metazoa</taxon>
        <taxon>Ecdysozoa</taxon>
        <taxon>Arthropoda</taxon>
        <taxon>Chelicerata</taxon>
        <taxon>Arachnida</taxon>
        <taxon>Acari</taxon>
        <taxon>Parasitiformes</taxon>
        <taxon>Mesostigmata</taxon>
        <taxon>Gamasina</taxon>
        <taxon>Dermanyssoidea</taxon>
        <taxon>Laelapidae</taxon>
        <taxon>Tropilaelaps</taxon>
    </lineage>
</organism>
<dbReference type="GO" id="GO:0004382">
    <property type="term" value="F:GDP phosphatase activity"/>
    <property type="evidence" value="ECO:0007669"/>
    <property type="project" value="TreeGrafter"/>
</dbReference>
<dbReference type="STRING" id="418985.A0A1V9Y2T7"/>
<keyword evidence="6" id="KW-1133">Transmembrane helix</keyword>
<keyword evidence="8" id="KW-1185">Reference proteome</keyword>
<feature type="binding site" evidence="4">
    <location>
        <begin position="358"/>
        <end position="362"/>
    </location>
    <ligand>
        <name>ATP</name>
        <dbReference type="ChEBI" id="CHEBI:30616"/>
    </ligand>
</feature>
<evidence type="ECO:0000256" key="4">
    <source>
        <dbReference type="PIRSR" id="PIRSR600407-2"/>
    </source>
</evidence>
<feature type="region of interest" description="Disordered" evidence="5">
    <location>
        <begin position="48"/>
        <end position="67"/>
    </location>
</feature>
<dbReference type="GO" id="GO:0005886">
    <property type="term" value="C:plasma membrane"/>
    <property type="evidence" value="ECO:0007669"/>
    <property type="project" value="TreeGrafter"/>
</dbReference>
<keyword evidence="4" id="KW-0547">Nucleotide-binding</keyword>
<feature type="transmembrane region" description="Helical" evidence="6">
    <location>
        <begin position="176"/>
        <end position="196"/>
    </location>
</feature>
<dbReference type="InParanoid" id="A0A1V9Y2T7"/>
<feature type="non-terminal residue" evidence="7">
    <location>
        <position position="1"/>
    </location>
</feature>
<feature type="transmembrane region" description="Helical" evidence="6">
    <location>
        <begin position="621"/>
        <end position="642"/>
    </location>
</feature>
<dbReference type="GO" id="GO:0017111">
    <property type="term" value="F:ribonucleoside triphosphate phosphatase activity"/>
    <property type="evidence" value="ECO:0007669"/>
    <property type="project" value="TreeGrafter"/>
</dbReference>
<reference evidence="7 8" key="1">
    <citation type="journal article" date="2017" name="Gigascience">
        <title>Draft genome of the honey bee ectoparasitic mite, Tropilaelaps mercedesae, is shaped by the parasitic life history.</title>
        <authorList>
            <person name="Dong X."/>
            <person name="Armstrong S.D."/>
            <person name="Xia D."/>
            <person name="Makepeace B.L."/>
            <person name="Darby A.C."/>
            <person name="Kadowaki T."/>
        </authorList>
    </citation>
    <scope>NUCLEOTIDE SEQUENCE [LARGE SCALE GENOMIC DNA]</scope>
    <source>
        <strain evidence="7">Wuxi-XJTLU</strain>
    </source>
</reference>
<comment type="caution">
    <text evidence="7">The sequence shown here is derived from an EMBL/GenBank/DDBJ whole genome shotgun (WGS) entry which is preliminary data.</text>
</comment>
<dbReference type="EMBL" id="MNPL01000407">
    <property type="protein sequence ID" value="OQR80054.1"/>
    <property type="molecule type" value="Genomic_DNA"/>
</dbReference>
<dbReference type="Pfam" id="PF01150">
    <property type="entry name" value="GDA1_CD39"/>
    <property type="match status" value="1"/>
</dbReference>
<dbReference type="PANTHER" id="PTHR11782">
    <property type="entry name" value="ADENOSINE/GUANOSINE DIPHOSPHATASE"/>
    <property type="match status" value="1"/>
</dbReference>
<evidence type="ECO:0000256" key="3">
    <source>
        <dbReference type="PIRSR" id="PIRSR600407-1"/>
    </source>
</evidence>
<evidence type="ECO:0000313" key="7">
    <source>
        <dbReference type="EMBL" id="OQR80054.1"/>
    </source>
</evidence>
<feature type="active site" description="Proton acceptor" evidence="3">
    <location>
        <position position="329"/>
    </location>
</feature>
<dbReference type="InterPro" id="IPR000407">
    <property type="entry name" value="GDA1_CD39_NTPase"/>
</dbReference>
<keyword evidence="2 7" id="KW-0378">Hydrolase</keyword>
<dbReference type="OrthoDB" id="6372431at2759"/>
<dbReference type="AlphaFoldDB" id="A0A1V9Y2T7"/>
<keyword evidence="6" id="KW-0472">Membrane</keyword>
<dbReference type="GO" id="GO:0005524">
    <property type="term" value="F:ATP binding"/>
    <property type="evidence" value="ECO:0007669"/>
    <property type="project" value="UniProtKB-KW"/>
</dbReference>
<proteinExistence type="inferred from homology"/>
<dbReference type="GO" id="GO:0009134">
    <property type="term" value="P:nucleoside diphosphate catabolic process"/>
    <property type="evidence" value="ECO:0007669"/>
    <property type="project" value="TreeGrafter"/>
</dbReference>
<protein>
    <submittedName>
        <fullName evidence="7">Ectonucleoside triphosphate diphosphohydrolase 8-like</fullName>
    </submittedName>
</protein>
<evidence type="ECO:0000256" key="2">
    <source>
        <dbReference type="ARBA" id="ARBA00022801"/>
    </source>
</evidence>
<dbReference type="GO" id="GO:0045134">
    <property type="term" value="F:UDP phosphatase activity"/>
    <property type="evidence" value="ECO:0007669"/>
    <property type="project" value="TreeGrafter"/>
</dbReference>
<name>A0A1V9Y2T7_9ACAR</name>
<gene>
    <name evidence="7" type="ORF">BIW11_05322</name>
</gene>
<keyword evidence="4" id="KW-0067">ATP-binding</keyword>
<accession>A0A1V9Y2T7</accession>
<dbReference type="PANTHER" id="PTHR11782:SF83">
    <property type="entry name" value="GUANOSINE-DIPHOSPHATASE"/>
    <property type="match status" value="1"/>
</dbReference>